<dbReference type="GO" id="GO:0009986">
    <property type="term" value="C:cell surface"/>
    <property type="evidence" value="ECO:0007669"/>
    <property type="project" value="UniProtKB-SubCell"/>
</dbReference>
<dbReference type="GO" id="GO:0016192">
    <property type="term" value="P:vesicle-mediated transport"/>
    <property type="evidence" value="ECO:0007669"/>
    <property type="project" value="InterPro"/>
</dbReference>
<evidence type="ECO:0000256" key="8">
    <source>
        <dbReference type="ARBA" id="ARBA00032633"/>
    </source>
</evidence>
<dbReference type="PROSITE" id="PS50106">
    <property type="entry name" value="PDZ"/>
    <property type="match status" value="1"/>
</dbReference>
<dbReference type="Pfam" id="PF19032">
    <property type="entry name" value="Intu_longin_2"/>
    <property type="match status" value="1"/>
</dbReference>
<dbReference type="InterPro" id="IPR001478">
    <property type="entry name" value="PDZ"/>
</dbReference>
<evidence type="ECO:0000256" key="2">
    <source>
        <dbReference type="ARBA" id="ARBA00004241"/>
    </source>
</evidence>
<feature type="region of interest" description="Disordered" evidence="9">
    <location>
        <begin position="656"/>
        <end position="756"/>
    </location>
</feature>
<dbReference type="GO" id="GO:0005737">
    <property type="term" value="C:cytoplasm"/>
    <property type="evidence" value="ECO:0000318"/>
    <property type="project" value="GO_Central"/>
</dbReference>
<feature type="compositionally biased region" description="Polar residues" evidence="9">
    <location>
        <begin position="656"/>
        <end position="665"/>
    </location>
</feature>
<dbReference type="Gene3D" id="2.30.42.10">
    <property type="match status" value="1"/>
</dbReference>
<reference evidence="12" key="2">
    <citation type="submission" date="2025-08" db="UniProtKB">
        <authorList>
            <consortium name="RefSeq"/>
        </authorList>
    </citation>
    <scope>IDENTIFICATION</scope>
    <source>
        <strain evidence="12">S238N-H82</strain>
        <tissue evidence="12">Testes</tissue>
    </source>
</reference>
<dbReference type="InterPro" id="IPR043987">
    <property type="entry name" value="CCZ1/INTU/HSP4_longin_1"/>
</dbReference>
<gene>
    <name evidence="12" type="primary">LOC118412349</name>
</gene>
<dbReference type="InterPro" id="IPR043988">
    <property type="entry name" value="CCZ1/INTU_longin_2"/>
</dbReference>
<keyword evidence="11" id="KW-1185">Reference proteome</keyword>
<evidence type="ECO:0000256" key="3">
    <source>
        <dbReference type="ARBA" id="ARBA00010034"/>
    </source>
</evidence>
<evidence type="ECO:0000256" key="9">
    <source>
        <dbReference type="SAM" id="MobiDB-lite"/>
    </source>
</evidence>
<feature type="domain" description="PDZ" evidence="10">
    <location>
        <begin position="184"/>
        <end position="251"/>
    </location>
</feature>
<dbReference type="AlphaFoldDB" id="A0A9J7ML55"/>
<feature type="region of interest" description="Disordered" evidence="9">
    <location>
        <begin position="44"/>
        <end position="70"/>
    </location>
</feature>
<proteinExistence type="inferred from homology"/>
<evidence type="ECO:0000259" key="10">
    <source>
        <dbReference type="PROSITE" id="PS50106"/>
    </source>
</evidence>
<comment type="subcellular location">
    <subcellularLocation>
        <location evidence="2">Cell surface</location>
    </subcellularLocation>
    <subcellularLocation>
        <location evidence="1">Cytoplasm</location>
        <location evidence="1">Cytoskeleton</location>
        <location evidence="1">Cilium basal body</location>
    </subcellularLocation>
</comment>
<dbReference type="GO" id="GO:0005929">
    <property type="term" value="C:cilium"/>
    <property type="evidence" value="ECO:0000318"/>
    <property type="project" value="GO_Central"/>
</dbReference>
<dbReference type="Pfam" id="PF19033">
    <property type="entry name" value="Intu_longin_3"/>
    <property type="match status" value="1"/>
</dbReference>
<dbReference type="InterPro" id="IPR039151">
    <property type="entry name" value="INTU"/>
</dbReference>
<organism evidence="11 12">
    <name type="scientific">Branchiostoma floridae</name>
    <name type="common">Florida lancelet</name>
    <name type="synonym">Amphioxus</name>
    <dbReference type="NCBI Taxonomy" id="7739"/>
    <lineage>
        <taxon>Eukaryota</taxon>
        <taxon>Metazoa</taxon>
        <taxon>Chordata</taxon>
        <taxon>Cephalochordata</taxon>
        <taxon>Leptocardii</taxon>
        <taxon>Amphioxiformes</taxon>
        <taxon>Branchiostomatidae</taxon>
        <taxon>Branchiostoma</taxon>
    </lineage>
</organism>
<reference evidence="11" key="1">
    <citation type="journal article" date="2020" name="Nat. Ecol. Evol.">
        <title>Deeply conserved synteny resolves early events in vertebrate evolution.</title>
        <authorList>
            <person name="Simakov O."/>
            <person name="Marletaz F."/>
            <person name="Yue J.X."/>
            <person name="O'Connell B."/>
            <person name="Jenkins J."/>
            <person name="Brandt A."/>
            <person name="Calef R."/>
            <person name="Tung C.H."/>
            <person name="Huang T.K."/>
            <person name="Schmutz J."/>
            <person name="Satoh N."/>
            <person name="Yu J.K."/>
            <person name="Putnam N.H."/>
            <person name="Green R.E."/>
            <person name="Rokhsar D.S."/>
        </authorList>
    </citation>
    <scope>NUCLEOTIDE SEQUENCE [LARGE SCALE GENOMIC DNA]</scope>
    <source>
        <strain evidence="11">S238N-H82</strain>
    </source>
</reference>
<dbReference type="RefSeq" id="XP_035671044.1">
    <property type="nucleotide sequence ID" value="XM_035815151.1"/>
</dbReference>
<evidence type="ECO:0000313" key="12">
    <source>
        <dbReference type="RefSeq" id="XP_035671044.1"/>
    </source>
</evidence>
<name>A0A9J7ML55_BRAFL</name>
<dbReference type="GO" id="GO:0060271">
    <property type="term" value="P:cilium assembly"/>
    <property type="evidence" value="ECO:0000318"/>
    <property type="project" value="GO_Central"/>
</dbReference>
<dbReference type="KEGG" id="bfo:118412349"/>
<protein>
    <recommendedName>
        <fullName evidence="4">Protein inturned</fullName>
    </recommendedName>
    <alternativeName>
        <fullName evidence="8">Inturned planar cell polarity effector homolog</fullName>
    </alternativeName>
</protein>
<feature type="region of interest" description="Disordered" evidence="9">
    <location>
        <begin position="89"/>
        <end position="120"/>
    </location>
</feature>
<dbReference type="PANTHER" id="PTHR21082">
    <property type="entry name" value="PROTEIN INTURNED"/>
    <property type="match status" value="1"/>
</dbReference>
<dbReference type="InterPro" id="IPR043989">
    <property type="entry name" value="CCZ1/INTU/HSP4_longin_3"/>
</dbReference>
<keyword evidence="6" id="KW-0963">Cytoplasm</keyword>
<evidence type="ECO:0000313" key="11">
    <source>
        <dbReference type="Proteomes" id="UP000001554"/>
    </source>
</evidence>
<evidence type="ECO:0000256" key="7">
    <source>
        <dbReference type="ARBA" id="ARBA00022794"/>
    </source>
</evidence>
<evidence type="ECO:0000256" key="5">
    <source>
        <dbReference type="ARBA" id="ARBA00022473"/>
    </source>
</evidence>
<evidence type="ECO:0000256" key="1">
    <source>
        <dbReference type="ARBA" id="ARBA00004120"/>
    </source>
</evidence>
<keyword evidence="5" id="KW-0217">Developmental protein</keyword>
<dbReference type="PANTHER" id="PTHR21082:SF4">
    <property type="entry name" value="PROTEIN INTURNED"/>
    <property type="match status" value="1"/>
</dbReference>
<dbReference type="GO" id="GO:0007399">
    <property type="term" value="P:nervous system development"/>
    <property type="evidence" value="ECO:0000318"/>
    <property type="project" value="GO_Central"/>
</dbReference>
<sequence length="942" mass="103581">MATDFVSARDPLFDLYRRTSYKLGSRVSRQSSVTSLGSSISEWSFASRSQDGGSRRNSRKSTSSLPPVWADKVQPDGSLFYLEQYSGGKELNGEVQSPPNGKAPNGHVQPEKKETTKESGISRIRGLLKKRTGKNKDSTDSGQSENSMALYEVKLKVDPTKLQKEATLETLLGIVPKPIVRNAGDAVTGNSRMRQILLQTLLPDGPAIKATQLRIGDCLVAVNDFNVNMDNINQLLSAIVTPMEVKLTMEPVPEPWEPPEPPPFVKEPARPSELVKLVSGQDLSTYHHLLEKIPHIVMYLTMGSDSNNTHKEEEILYSYPDGEASRRLRNIRGMFITIGDILQNVTGTRVKSSTLVVDKQHIHIGYWKKGEHLLVLGLPGDKVKVEQLNHMVSDVVRFLTVIYGSIESAFSTTGNISQLDHFFSLLFKRVLLGGLMSSSLQPDDNSSAVMDTIMAVPTLHIPEDIKTPLDAALSELEAADFADMSDDYYDLRRAFTVLGSCMFYKGLLAASHLPREDLLDVFLYCRYYCLLALASEERVGQLVLWREVHPTRRFDPSHGEADAQGYSEPEGRWFLLIVGLRHWLSATLLEAGGCAARAEGSVSPDPFLVDQTKAVILQLETQNVGNLFEDRLQSPSNPALSCAEWFLPSSREKSVSNASSTSSILGTPVLGRHQSSSPKPLKLFQRSPQSSFLQVPGARTEGDNISHSGSEHSGSGVPSMGGDSPHSTPSLGRRHLRKQSEGSGSGQSGESGNSSGLFKLKSKRLIPDAFEMSNMNRVLVGQDKEELSYSTKLTCGVDNTLFQYLAVNSAAGVVVCPTQQEVGRLGGALHMDVIRNFYRCCQTIHGMFENSAQVKELRDRNVDGPLHTESPLGVVTEQGVLFHCGPANLSDSKRGTTPTITYWVVGRLYMAKEPKEVFVCFQDGTQDNVVEMAFKLLFGTDL</sequence>
<dbReference type="GeneID" id="118412349"/>
<comment type="similarity">
    <text evidence="3">Belongs to the inturned family.</text>
</comment>
<dbReference type="OMA" id="CAGKSIS"/>
<dbReference type="Proteomes" id="UP000001554">
    <property type="component" value="Chromosome 3"/>
</dbReference>
<dbReference type="Pfam" id="PF19031">
    <property type="entry name" value="Intu_longin_1"/>
    <property type="match status" value="1"/>
</dbReference>
<keyword evidence="7" id="KW-0970">Cilium biogenesis/degradation</keyword>
<dbReference type="OrthoDB" id="10038586at2759"/>
<accession>A0A9J7ML55</accession>
<evidence type="ECO:0000256" key="6">
    <source>
        <dbReference type="ARBA" id="ARBA00022490"/>
    </source>
</evidence>
<dbReference type="SUPFAM" id="SSF50156">
    <property type="entry name" value="PDZ domain-like"/>
    <property type="match status" value="1"/>
</dbReference>
<evidence type="ECO:0000256" key="4">
    <source>
        <dbReference type="ARBA" id="ARBA00015639"/>
    </source>
</evidence>
<dbReference type="GO" id="GO:0001736">
    <property type="term" value="P:establishment of planar polarity"/>
    <property type="evidence" value="ECO:0007669"/>
    <property type="project" value="InterPro"/>
</dbReference>
<feature type="compositionally biased region" description="Low complexity" evidence="9">
    <location>
        <begin position="706"/>
        <end position="716"/>
    </location>
</feature>
<dbReference type="InterPro" id="IPR036034">
    <property type="entry name" value="PDZ_sf"/>
</dbReference>